<evidence type="ECO:0000313" key="4">
    <source>
        <dbReference type="Proteomes" id="UP000199699"/>
    </source>
</evidence>
<evidence type="ECO:0000256" key="1">
    <source>
        <dbReference type="SAM" id="MobiDB-lite"/>
    </source>
</evidence>
<dbReference type="Pfam" id="PF18966">
    <property type="entry name" value="Lipoprotein_23"/>
    <property type="match status" value="1"/>
</dbReference>
<reference evidence="3 4" key="1">
    <citation type="submission" date="2016-06" db="EMBL/GenBank/DDBJ databases">
        <authorList>
            <person name="Kjaerup R.B."/>
            <person name="Dalgaard T.S."/>
            <person name="Juul-Madsen H.R."/>
        </authorList>
    </citation>
    <scope>NUCLEOTIDE SEQUENCE [LARGE SCALE GENOMIC DNA]</scope>
    <source>
        <strain evidence="3 4">DSM 43818</strain>
    </source>
</reference>
<dbReference type="EMBL" id="FMHT01000003">
    <property type="protein sequence ID" value="SCL16884.1"/>
    <property type="molecule type" value="Genomic_DNA"/>
</dbReference>
<name>A0A1C6RI96_9ACTN</name>
<dbReference type="Proteomes" id="UP000199699">
    <property type="component" value="Unassembled WGS sequence"/>
</dbReference>
<dbReference type="RefSeq" id="WP_139128846.1">
    <property type="nucleotide sequence ID" value="NZ_FMHT01000003.1"/>
</dbReference>
<feature type="chain" id="PRO_5038512402" evidence="2">
    <location>
        <begin position="23"/>
        <end position="215"/>
    </location>
</feature>
<feature type="region of interest" description="Disordered" evidence="1">
    <location>
        <begin position="21"/>
        <end position="53"/>
    </location>
</feature>
<keyword evidence="2" id="KW-0732">Signal</keyword>
<dbReference type="InterPro" id="IPR044058">
    <property type="entry name" value="Lipoprotein_23"/>
</dbReference>
<evidence type="ECO:0000313" key="3">
    <source>
        <dbReference type="EMBL" id="SCL16884.1"/>
    </source>
</evidence>
<dbReference type="AlphaFoldDB" id="A0A1C6RI96"/>
<feature type="signal peptide" evidence="2">
    <location>
        <begin position="1"/>
        <end position="22"/>
    </location>
</feature>
<protein>
    <submittedName>
        <fullName evidence="3">Uncharacterized protein</fullName>
    </submittedName>
</protein>
<dbReference type="PROSITE" id="PS51257">
    <property type="entry name" value="PROKAR_LIPOPROTEIN"/>
    <property type="match status" value="1"/>
</dbReference>
<keyword evidence="4" id="KW-1185">Reference proteome</keyword>
<sequence>MRRRVSATVLAVLTISLVGGCADEPTPEAAAPRSTGAPWHDEHTAGTGAGSVGAPGTACELPVAFPLPEGWKAEAVDANPDGEIEEAIVEALTKRGGTTAVCEVDGREQGGGFLRVWTADQPDAAPRDALETFVAAEEGLTDQEYREVRAGTFDAVEATWSATSELLEEDSRSWATAVRVGDTTVLLTVSESLLAEAGDILPAYRLATGQLAAAG</sequence>
<dbReference type="OrthoDB" id="3695526at2"/>
<organism evidence="3 4">
    <name type="scientific">Micromonospora nigra</name>
    <dbReference type="NCBI Taxonomy" id="145857"/>
    <lineage>
        <taxon>Bacteria</taxon>
        <taxon>Bacillati</taxon>
        <taxon>Actinomycetota</taxon>
        <taxon>Actinomycetes</taxon>
        <taxon>Micromonosporales</taxon>
        <taxon>Micromonosporaceae</taxon>
        <taxon>Micromonospora</taxon>
    </lineage>
</organism>
<proteinExistence type="predicted"/>
<gene>
    <name evidence="3" type="ORF">GA0070616_1146</name>
</gene>
<accession>A0A1C6RI96</accession>
<evidence type="ECO:0000256" key="2">
    <source>
        <dbReference type="SAM" id="SignalP"/>
    </source>
</evidence>